<protein>
    <recommendedName>
        <fullName evidence="4">SOUL heme-binding protein</fullName>
    </recommendedName>
</protein>
<evidence type="ECO:0000313" key="2">
    <source>
        <dbReference type="EMBL" id="KAK1428971.1"/>
    </source>
</evidence>
<dbReference type="EMBL" id="JAUHHV010000004">
    <property type="protein sequence ID" value="KAK1428971.1"/>
    <property type="molecule type" value="Genomic_DNA"/>
</dbReference>
<evidence type="ECO:0000313" key="3">
    <source>
        <dbReference type="Proteomes" id="UP001229421"/>
    </source>
</evidence>
<comment type="caution">
    <text evidence="2">The sequence shown here is derived from an EMBL/GenBank/DDBJ whole genome shotgun (WGS) entry which is preliminary data.</text>
</comment>
<sequence length="157" mass="17574">MSRIEADYEIRKYSPSVVAEVNSEFKDGGFTVLANYIGALGNPRNSKTEKIAMTAPVITKGETMQFILPEKYKKAEEAPEPVDERVVVKEFGERKYGVVGFSGVASEAVVKEKVDKLKKDLERDGFKIAGDFVLARYNPPWTLPPFRTNELMIPVNV</sequence>
<proteinExistence type="inferred from homology"/>
<dbReference type="Gene3D" id="3.20.80.10">
    <property type="entry name" value="Regulatory factor, effector binding domain"/>
    <property type="match status" value="1"/>
</dbReference>
<dbReference type="Pfam" id="PF04832">
    <property type="entry name" value="SOUL"/>
    <property type="match status" value="1"/>
</dbReference>
<dbReference type="FunFam" id="3.20.80.10:FF:000013">
    <property type="entry name" value="Soul heme-binding family protein"/>
    <property type="match status" value="1"/>
</dbReference>
<dbReference type="InterPro" id="IPR011256">
    <property type="entry name" value="Reg_factor_effector_dom_sf"/>
</dbReference>
<dbReference type="SUPFAM" id="SSF55136">
    <property type="entry name" value="Probable bacterial effector-binding domain"/>
    <property type="match status" value="1"/>
</dbReference>
<reference evidence="2" key="1">
    <citation type="journal article" date="2023" name="bioRxiv">
        <title>Improved chromosome-level genome assembly for marigold (Tagetes erecta).</title>
        <authorList>
            <person name="Jiang F."/>
            <person name="Yuan L."/>
            <person name="Wang S."/>
            <person name="Wang H."/>
            <person name="Xu D."/>
            <person name="Wang A."/>
            <person name="Fan W."/>
        </authorList>
    </citation>
    <scope>NUCLEOTIDE SEQUENCE</scope>
    <source>
        <strain evidence="2">WSJ</strain>
        <tissue evidence="2">Leaf</tissue>
    </source>
</reference>
<organism evidence="2 3">
    <name type="scientific">Tagetes erecta</name>
    <name type="common">African marigold</name>
    <dbReference type="NCBI Taxonomy" id="13708"/>
    <lineage>
        <taxon>Eukaryota</taxon>
        <taxon>Viridiplantae</taxon>
        <taxon>Streptophyta</taxon>
        <taxon>Embryophyta</taxon>
        <taxon>Tracheophyta</taxon>
        <taxon>Spermatophyta</taxon>
        <taxon>Magnoliopsida</taxon>
        <taxon>eudicotyledons</taxon>
        <taxon>Gunneridae</taxon>
        <taxon>Pentapetalae</taxon>
        <taxon>asterids</taxon>
        <taxon>campanulids</taxon>
        <taxon>Asterales</taxon>
        <taxon>Asteraceae</taxon>
        <taxon>Asteroideae</taxon>
        <taxon>Heliantheae alliance</taxon>
        <taxon>Tageteae</taxon>
        <taxon>Tagetes</taxon>
    </lineage>
</organism>
<evidence type="ECO:0000256" key="1">
    <source>
        <dbReference type="ARBA" id="ARBA00009817"/>
    </source>
</evidence>
<comment type="similarity">
    <text evidence="1">Belongs to the HEBP family.</text>
</comment>
<name>A0AAD8P1W3_TARER</name>
<keyword evidence="3" id="KW-1185">Reference proteome</keyword>
<dbReference type="PANTHER" id="PTHR11220">
    <property type="entry name" value="HEME-BINDING PROTEIN-RELATED"/>
    <property type="match status" value="1"/>
</dbReference>
<gene>
    <name evidence="2" type="ORF">QVD17_17812</name>
</gene>
<dbReference type="PANTHER" id="PTHR11220:SF58">
    <property type="entry name" value="SOUL HEME-BINDING FAMILY PROTEIN"/>
    <property type="match status" value="1"/>
</dbReference>
<dbReference type="AlphaFoldDB" id="A0AAD8P1W3"/>
<evidence type="ECO:0008006" key="4">
    <source>
        <dbReference type="Google" id="ProtNLM"/>
    </source>
</evidence>
<accession>A0AAD8P1W3</accession>
<dbReference type="Proteomes" id="UP001229421">
    <property type="component" value="Unassembled WGS sequence"/>
</dbReference>
<dbReference type="InterPro" id="IPR006917">
    <property type="entry name" value="SOUL_heme-bd"/>
</dbReference>